<dbReference type="AlphaFoldDB" id="A0A382GTL5"/>
<sequence length="28" mass="3356">MEMVKKWLLIVAAVVFVCDERFPCRWVS</sequence>
<reference evidence="1" key="1">
    <citation type="submission" date="2018-05" db="EMBL/GenBank/DDBJ databases">
        <authorList>
            <person name="Lanie J.A."/>
            <person name="Ng W.-L."/>
            <person name="Kazmierczak K.M."/>
            <person name="Andrzejewski T.M."/>
            <person name="Davidsen T.M."/>
            <person name="Wayne K.J."/>
            <person name="Tettelin H."/>
            <person name="Glass J.I."/>
            <person name="Rusch D."/>
            <person name="Podicherti R."/>
            <person name="Tsui H.-C.T."/>
            <person name="Winkler M.E."/>
        </authorList>
    </citation>
    <scope>NUCLEOTIDE SEQUENCE</scope>
</reference>
<feature type="non-terminal residue" evidence="1">
    <location>
        <position position="28"/>
    </location>
</feature>
<gene>
    <name evidence="1" type="ORF">METZ01_LOCUS230891</name>
</gene>
<dbReference type="EMBL" id="UINC01057167">
    <property type="protein sequence ID" value="SVB78037.1"/>
    <property type="molecule type" value="Genomic_DNA"/>
</dbReference>
<protein>
    <submittedName>
        <fullName evidence="1">Uncharacterized protein</fullName>
    </submittedName>
</protein>
<accession>A0A382GTL5</accession>
<proteinExistence type="predicted"/>
<organism evidence="1">
    <name type="scientific">marine metagenome</name>
    <dbReference type="NCBI Taxonomy" id="408172"/>
    <lineage>
        <taxon>unclassified sequences</taxon>
        <taxon>metagenomes</taxon>
        <taxon>ecological metagenomes</taxon>
    </lineage>
</organism>
<evidence type="ECO:0000313" key="1">
    <source>
        <dbReference type="EMBL" id="SVB78037.1"/>
    </source>
</evidence>
<name>A0A382GTL5_9ZZZZ</name>